<proteinExistence type="predicted"/>
<sequence>MPTYEYACTSCAHEWEAEQSIKEAPLSECPSCGNATARRQISRGTGFILKGGGWYSDLYASGSNKPPAKSDSGSGSGGSEGKGSADSGSTSSGSSSPAGGSTKSDAGASSTTAAA</sequence>
<reference evidence="3 4" key="1">
    <citation type="submission" date="2015-09" db="EMBL/GenBank/DDBJ databases">
        <title>Sorangium comparison.</title>
        <authorList>
            <person name="Zaburannyi N."/>
            <person name="Bunk B."/>
            <person name="Overmann J."/>
            <person name="Mueller R."/>
        </authorList>
    </citation>
    <scope>NUCLEOTIDE SEQUENCE [LARGE SCALE GENOMIC DNA]</scope>
    <source>
        <strain evidence="3 4">So ce26</strain>
    </source>
</reference>
<protein>
    <submittedName>
        <fullName evidence="3">FmdB family transcriptional regulator</fullName>
    </submittedName>
</protein>
<dbReference type="AlphaFoldDB" id="A0A2L0ENH6"/>
<evidence type="ECO:0000259" key="2">
    <source>
        <dbReference type="SMART" id="SM00834"/>
    </source>
</evidence>
<evidence type="ECO:0000313" key="3">
    <source>
        <dbReference type="EMBL" id="AUX40849.1"/>
    </source>
</evidence>
<dbReference type="SMART" id="SM00834">
    <property type="entry name" value="CxxC_CXXC_SSSS"/>
    <property type="match status" value="1"/>
</dbReference>
<dbReference type="Proteomes" id="UP000238348">
    <property type="component" value="Chromosome"/>
</dbReference>
<feature type="domain" description="Putative regulatory protein FmdB zinc ribbon" evidence="2">
    <location>
        <begin position="1"/>
        <end position="42"/>
    </location>
</feature>
<dbReference type="OrthoDB" id="9813321at2"/>
<feature type="region of interest" description="Disordered" evidence="1">
    <location>
        <begin position="60"/>
        <end position="115"/>
    </location>
</feature>
<dbReference type="RefSeq" id="WP_104978583.1">
    <property type="nucleotide sequence ID" value="NZ_CP012673.1"/>
</dbReference>
<dbReference type="PANTHER" id="PTHR34404">
    <property type="entry name" value="REGULATORY PROTEIN, FMDB FAMILY"/>
    <property type="match status" value="1"/>
</dbReference>
<dbReference type="Pfam" id="PF09723">
    <property type="entry name" value="Zn_ribbon_8"/>
    <property type="match status" value="1"/>
</dbReference>
<dbReference type="NCBIfam" id="TIGR02605">
    <property type="entry name" value="CxxC_CxxC_SSSS"/>
    <property type="match status" value="1"/>
</dbReference>
<dbReference type="PANTHER" id="PTHR34404:SF2">
    <property type="entry name" value="CONSERVED SERINE RICH PROTEIN"/>
    <property type="match status" value="1"/>
</dbReference>
<dbReference type="InterPro" id="IPR013429">
    <property type="entry name" value="Regulatory_FmdB_Zinc_ribbon"/>
</dbReference>
<name>A0A2L0ENH6_SORCE</name>
<evidence type="ECO:0000256" key="1">
    <source>
        <dbReference type="SAM" id="MobiDB-lite"/>
    </source>
</evidence>
<gene>
    <name evidence="3" type="primary">fmdB</name>
    <name evidence="3" type="ORF">SOCE26_022500</name>
</gene>
<dbReference type="EMBL" id="CP012673">
    <property type="protein sequence ID" value="AUX40849.1"/>
    <property type="molecule type" value="Genomic_DNA"/>
</dbReference>
<feature type="compositionally biased region" description="Low complexity" evidence="1">
    <location>
        <begin position="82"/>
        <end position="115"/>
    </location>
</feature>
<accession>A0A2L0ENH6</accession>
<organism evidence="3 4">
    <name type="scientific">Sorangium cellulosum</name>
    <name type="common">Polyangium cellulosum</name>
    <dbReference type="NCBI Taxonomy" id="56"/>
    <lineage>
        <taxon>Bacteria</taxon>
        <taxon>Pseudomonadati</taxon>
        <taxon>Myxococcota</taxon>
        <taxon>Polyangia</taxon>
        <taxon>Polyangiales</taxon>
        <taxon>Polyangiaceae</taxon>
        <taxon>Sorangium</taxon>
    </lineage>
</organism>
<evidence type="ECO:0000313" key="4">
    <source>
        <dbReference type="Proteomes" id="UP000238348"/>
    </source>
</evidence>